<sequence length="110" mass="12428">MKQGEIWKVYFDPIKGNEQAGVRPAVIISGDTMNNKSKLKIVCPLTSSLHNFKNNPILEPNEINGLKSISEILVFQIRTLSDERFKNKIGNVNSETIDEIHSSLSKLLKY</sequence>
<dbReference type="SUPFAM" id="SSF50118">
    <property type="entry name" value="Cell growth inhibitor/plasmid maintenance toxic component"/>
    <property type="match status" value="1"/>
</dbReference>
<dbReference type="GO" id="GO:0016787">
    <property type="term" value="F:hydrolase activity"/>
    <property type="evidence" value="ECO:0007669"/>
    <property type="project" value="UniProtKB-KW"/>
</dbReference>
<dbReference type="EC" id="3.1.-.-" evidence="1"/>
<dbReference type="GO" id="GO:0004521">
    <property type="term" value="F:RNA endonuclease activity"/>
    <property type="evidence" value="ECO:0007669"/>
    <property type="project" value="TreeGrafter"/>
</dbReference>
<dbReference type="InterPro" id="IPR003477">
    <property type="entry name" value="PemK-like"/>
</dbReference>
<dbReference type="GO" id="GO:0016075">
    <property type="term" value="P:rRNA catabolic process"/>
    <property type="evidence" value="ECO:0007669"/>
    <property type="project" value="TreeGrafter"/>
</dbReference>
<accession>A0A410G6E3</accession>
<reference evidence="2 3" key="1">
    <citation type="submission" date="2019-01" db="EMBL/GenBank/DDBJ databases">
        <title>Complete genome sequencing of Aequorivita sp. H23M31.</title>
        <authorList>
            <person name="Bae J.-W."/>
        </authorList>
    </citation>
    <scope>NUCLEOTIDE SEQUENCE [LARGE SCALE GENOMIC DNA]</scope>
    <source>
        <strain evidence="2 3">H23M31</strain>
    </source>
</reference>
<keyword evidence="3" id="KW-1185">Reference proteome</keyword>
<evidence type="ECO:0000313" key="3">
    <source>
        <dbReference type="Proteomes" id="UP000285517"/>
    </source>
</evidence>
<dbReference type="Pfam" id="PF02452">
    <property type="entry name" value="PemK_toxin"/>
    <property type="match status" value="1"/>
</dbReference>
<dbReference type="RefSeq" id="WP_128251155.1">
    <property type="nucleotide sequence ID" value="NZ_CP034951.1"/>
</dbReference>
<keyword evidence="1" id="KW-0255">Endonuclease</keyword>
<evidence type="ECO:0000256" key="1">
    <source>
        <dbReference type="PIRNR" id="PIRNR033490"/>
    </source>
</evidence>
<dbReference type="InterPro" id="IPR011067">
    <property type="entry name" value="Plasmid_toxin/cell-grow_inhib"/>
</dbReference>
<name>A0A410G6E3_9FLAO</name>
<dbReference type="KEGG" id="aev:EI546_14165"/>
<dbReference type="PIRSF" id="PIRSF033490">
    <property type="entry name" value="MazF"/>
    <property type="match status" value="1"/>
</dbReference>
<dbReference type="PANTHER" id="PTHR33988">
    <property type="entry name" value="ENDORIBONUCLEASE MAZF-RELATED"/>
    <property type="match status" value="1"/>
</dbReference>
<dbReference type="GO" id="GO:0003677">
    <property type="term" value="F:DNA binding"/>
    <property type="evidence" value="ECO:0007669"/>
    <property type="project" value="InterPro"/>
</dbReference>
<comment type="function">
    <text evidence="1">Toxic component of a type II toxin-antitoxin (TA) system.</text>
</comment>
<dbReference type="Proteomes" id="UP000285517">
    <property type="component" value="Chromosome"/>
</dbReference>
<dbReference type="OrthoDB" id="9808744at2"/>
<proteinExistence type="inferred from homology"/>
<evidence type="ECO:0000313" key="2">
    <source>
        <dbReference type="EMBL" id="QAA82791.1"/>
    </source>
</evidence>
<dbReference type="Gene3D" id="2.30.30.110">
    <property type="match status" value="1"/>
</dbReference>
<dbReference type="GO" id="GO:0006402">
    <property type="term" value="P:mRNA catabolic process"/>
    <property type="evidence" value="ECO:0007669"/>
    <property type="project" value="TreeGrafter"/>
</dbReference>
<dbReference type="AlphaFoldDB" id="A0A410G6E3"/>
<dbReference type="EMBL" id="CP034951">
    <property type="protein sequence ID" value="QAA82791.1"/>
    <property type="molecule type" value="Genomic_DNA"/>
</dbReference>
<comment type="similarity">
    <text evidence="1">Belongs to the PemK/MazF family.</text>
</comment>
<gene>
    <name evidence="2" type="ORF">EI546_14165</name>
</gene>
<protein>
    <recommendedName>
        <fullName evidence="1">mRNA interferase</fullName>
        <ecNumber evidence="1">3.1.-.-</ecNumber>
    </recommendedName>
</protein>
<keyword evidence="1" id="KW-0378">Hydrolase</keyword>
<keyword evidence="1" id="KW-0540">Nuclease</keyword>
<organism evidence="2 3">
    <name type="scientific">Aequorivita ciconiae</name>
    <dbReference type="NCBI Taxonomy" id="2494375"/>
    <lineage>
        <taxon>Bacteria</taxon>
        <taxon>Pseudomonadati</taxon>
        <taxon>Bacteroidota</taxon>
        <taxon>Flavobacteriia</taxon>
        <taxon>Flavobacteriales</taxon>
        <taxon>Flavobacteriaceae</taxon>
        <taxon>Aequorivita</taxon>
    </lineage>
</organism>